<evidence type="ECO:0000256" key="2">
    <source>
        <dbReference type="ARBA" id="ARBA00022448"/>
    </source>
</evidence>
<evidence type="ECO:0000256" key="6">
    <source>
        <dbReference type="ARBA" id="ARBA00023136"/>
    </source>
</evidence>
<keyword evidence="4 7" id="KW-0812">Transmembrane</keyword>
<feature type="transmembrane region" description="Helical" evidence="7">
    <location>
        <begin position="89"/>
        <end position="110"/>
    </location>
</feature>
<feature type="domain" description="ABC transmembrane type-1" evidence="8">
    <location>
        <begin position="85"/>
        <end position="275"/>
    </location>
</feature>
<protein>
    <submittedName>
        <fullName evidence="9">Multiple sugar transport system permease protein</fullName>
    </submittedName>
</protein>
<dbReference type="Proteomes" id="UP000638648">
    <property type="component" value="Unassembled WGS sequence"/>
</dbReference>
<accession>A0A927N127</accession>
<keyword evidence="5 7" id="KW-1133">Transmembrane helix</keyword>
<dbReference type="GO" id="GO:0005886">
    <property type="term" value="C:plasma membrane"/>
    <property type="evidence" value="ECO:0007669"/>
    <property type="project" value="UniProtKB-SubCell"/>
</dbReference>
<reference evidence="9" key="1">
    <citation type="submission" date="2020-10" db="EMBL/GenBank/DDBJ databases">
        <title>Sequencing the genomes of 1000 actinobacteria strains.</title>
        <authorList>
            <person name="Klenk H.-P."/>
        </authorList>
    </citation>
    <scope>NUCLEOTIDE SEQUENCE</scope>
    <source>
        <strain evidence="9">DSM 45354</strain>
    </source>
</reference>
<keyword evidence="2 7" id="KW-0813">Transport</keyword>
<keyword evidence="9" id="KW-0762">Sugar transport</keyword>
<comment type="similarity">
    <text evidence="7">Belongs to the binding-protein-dependent transport system permease family.</text>
</comment>
<dbReference type="RefSeq" id="WP_192751014.1">
    <property type="nucleotide sequence ID" value="NZ_BAABJL010000151.1"/>
</dbReference>
<keyword evidence="10" id="KW-1185">Reference proteome</keyword>
<evidence type="ECO:0000313" key="10">
    <source>
        <dbReference type="Proteomes" id="UP000638648"/>
    </source>
</evidence>
<keyword evidence="6 7" id="KW-0472">Membrane</keyword>
<dbReference type="PANTHER" id="PTHR43744">
    <property type="entry name" value="ABC TRANSPORTER PERMEASE PROTEIN MG189-RELATED-RELATED"/>
    <property type="match status" value="1"/>
</dbReference>
<feature type="transmembrane region" description="Helical" evidence="7">
    <location>
        <begin position="24"/>
        <end position="45"/>
    </location>
</feature>
<evidence type="ECO:0000256" key="1">
    <source>
        <dbReference type="ARBA" id="ARBA00004651"/>
    </source>
</evidence>
<dbReference type="Pfam" id="PF00528">
    <property type="entry name" value="BPD_transp_1"/>
    <property type="match status" value="1"/>
</dbReference>
<dbReference type="GO" id="GO:0055085">
    <property type="term" value="P:transmembrane transport"/>
    <property type="evidence" value="ECO:0007669"/>
    <property type="project" value="InterPro"/>
</dbReference>
<evidence type="ECO:0000256" key="3">
    <source>
        <dbReference type="ARBA" id="ARBA00022475"/>
    </source>
</evidence>
<gene>
    <name evidence="9" type="ORF">HEB94_003850</name>
</gene>
<dbReference type="PANTHER" id="PTHR43744:SF8">
    <property type="entry name" value="SN-GLYCEROL-3-PHOSPHATE TRANSPORT SYSTEM PERMEASE PROTEIN UGPE"/>
    <property type="match status" value="1"/>
</dbReference>
<evidence type="ECO:0000256" key="4">
    <source>
        <dbReference type="ARBA" id="ARBA00022692"/>
    </source>
</evidence>
<dbReference type="CDD" id="cd06261">
    <property type="entry name" value="TM_PBP2"/>
    <property type="match status" value="1"/>
</dbReference>
<dbReference type="InterPro" id="IPR000515">
    <property type="entry name" value="MetI-like"/>
</dbReference>
<comment type="subcellular location">
    <subcellularLocation>
        <location evidence="1 7">Cell membrane</location>
        <topology evidence="1 7">Multi-pass membrane protein</topology>
    </subcellularLocation>
</comment>
<dbReference type="PROSITE" id="PS50928">
    <property type="entry name" value="ABC_TM1"/>
    <property type="match status" value="1"/>
</dbReference>
<evidence type="ECO:0000259" key="8">
    <source>
        <dbReference type="PROSITE" id="PS50928"/>
    </source>
</evidence>
<feature type="transmembrane region" description="Helical" evidence="7">
    <location>
        <begin position="154"/>
        <end position="174"/>
    </location>
</feature>
<feature type="transmembrane region" description="Helical" evidence="7">
    <location>
        <begin position="255"/>
        <end position="275"/>
    </location>
</feature>
<dbReference type="EMBL" id="JADBEM010000001">
    <property type="protein sequence ID" value="MBE1607002.1"/>
    <property type="molecule type" value="Genomic_DNA"/>
</dbReference>
<evidence type="ECO:0000313" key="9">
    <source>
        <dbReference type="EMBL" id="MBE1607002.1"/>
    </source>
</evidence>
<proteinExistence type="inferred from homology"/>
<dbReference type="AlphaFoldDB" id="A0A927N127"/>
<dbReference type="InterPro" id="IPR035906">
    <property type="entry name" value="MetI-like_sf"/>
</dbReference>
<keyword evidence="3" id="KW-1003">Cell membrane</keyword>
<sequence length="290" mass="31191">MESERGTVGSVPVRRRASLRPSNIVVSVVLLVIALIMVAPLVWLVSTSLTAPEAAFSLPPKWIPRPFSLENFQAVDDVLPFGRMALNSVIVSVIVVCGSLFTSVLAAFAFSRLSFPGRGPLFMLLLSALMVPTQLTVIPVFVLMRNIGLIDNLAAIWLPALVNVFAIFFLRQYFNTIPRELDDAARIDGAGNVRILFQVIVPLSGPALSALAILGFEASWNNYFGPLIFLTSPEKMTLPVGLVSLQSNVGGATPGVIFAAITLVVVPMLVLFLAFQRAFVQSIASVGIRG</sequence>
<evidence type="ECO:0000256" key="7">
    <source>
        <dbReference type="RuleBase" id="RU363032"/>
    </source>
</evidence>
<dbReference type="Gene3D" id="1.10.3720.10">
    <property type="entry name" value="MetI-like"/>
    <property type="match status" value="1"/>
</dbReference>
<feature type="transmembrane region" description="Helical" evidence="7">
    <location>
        <begin position="195"/>
        <end position="216"/>
    </location>
</feature>
<feature type="transmembrane region" description="Helical" evidence="7">
    <location>
        <begin position="122"/>
        <end position="142"/>
    </location>
</feature>
<organism evidence="9 10">
    <name type="scientific">Actinopolymorpha pittospori</name>
    <dbReference type="NCBI Taxonomy" id="648752"/>
    <lineage>
        <taxon>Bacteria</taxon>
        <taxon>Bacillati</taxon>
        <taxon>Actinomycetota</taxon>
        <taxon>Actinomycetes</taxon>
        <taxon>Propionibacteriales</taxon>
        <taxon>Actinopolymorphaceae</taxon>
        <taxon>Actinopolymorpha</taxon>
    </lineage>
</organism>
<name>A0A927N127_9ACTN</name>
<comment type="caution">
    <text evidence="9">The sequence shown here is derived from an EMBL/GenBank/DDBJ whole genome shotgun (WGS) entry which is preliminary data.</text>
</comment>
<evidence type="ECO:0000256" key="5">
    <source>
        <dbReference type="ARBA" id="ARBA00022989"/>
    </source>
</evidence>
<dbReference type="SUPFAM" id="SSF161098">
    <property type="entry name" value="MetI-like"/>
    <property type="match status" value="1"/>
</dbReference>